<proteinExistence type="predicted"/>
<dbReference type="STRING" id="1379270.GEMMAAP_06695"/>
<evidence type="ECO:0000313" key="3">
    <source>
        <dbReference type="EMBL" id="AMW04616.1"/>
    </source>
</evidence>
<reference evidence="3 4" key="2">
    <citation type="journal article" date="2016" name="Environ. Microbiol. Rep.">
        <title>Metagenomic evidence for the presence of phototrophic Gemmatimonadetes bacteria in diverse environments.</title>
        <authorList>
            <person name="Zeng Y."/>
            <person name="Baumbach J."/>
            <person name="Barbosa E.G."/>
            <person name="Azevedo V."/>
            <person name="Zhang C."/>
            <person name="Koblizek M."/>
        </authorList>
    </citation>
    <scope>NUCLEOTIDE SEQUENCE [LARGE SCALE GENOMIC DNA]</scope>
    <source>
        <strain evidence="3 4">AP64</strain>
    </source>
</reference>
<feature type="chain" id="PRO_5007506424" evidence="2">
    <location>
        <begin position="19"/>
        <end position="333"/>
    </location>
</feature>
<dbReference type="RefSeq" id="WP_026850359.1">
    <property type="nucleotide sequence ID" value="NZ_CP011454.1"/>
</dbReference>
<accession>A0A143BHU7</accession>
<organism evidence="3 4">
    <name type="scientific">Gemmatimonas phototrophica</name>
    <dbReference type="NCBI Taxonomy" id="1379270"/>
    <lineage>
        <taxon>Bacteria</taxon>
        <taxon>Pseudomonadati</taxon>
        <taxon>Gemmatimonadota</taxon>
        <taxon>Gemmatimonadia</taxon>
        <taxon>Gemmatimonadales</taxon>
        <taxon>Gemmatimonadaceae</taxon>
        <taxon>Gemmatimonas</taxon>
    </lineage>
</organism>
<reference evidence="3 4" key="1">
    <citation type="journal article" date="2014" name="Proc. Natl. Acad. Sci. U.S.A.">
        <title>Functional type 2 photosynthetic reaction centers found in the rare bacterial phylum Gemmatimonadetes.</title>
        <authorList>
            <person name="Zeng Y."/>
            <person name="Feng F."/>
            <person name="Medova H."/>
            <person name="Dean J."/>
            <person name="Koblizek M."/>
        </authorList>
    </citation>
    <scope>NUCLEOTIDE SEQUENCE [LARGE SCALE GENOMIC DNA]</scope>
    <source>
        <strain evidence="3 4">AP64</strain>
    </source>
</reference>
<dbReference type="KEGG" id="gph:GEMMAAP_06695"/>
<evidence type="ECO:0000256" key="1">
    <source>
        <dbReference type="SAM" id="MobiDB-lite"/>
    </source>
</evidence>
<gene>
    <name evidence="3" type="ORF">GEMMAAP_06695</name>
</gene>
<dbReference type="OrthoDB" id="5980344at2"/>
<evidence type="ECO:0000313" key="4">
    <source>
        <dbReference type="Proteomes" id="UP000076404"/>
    </source>
</evidence>
<dbReference type="Proteomes" id="UP000076404">
    <property type="component" value="Chromosome"/>
</dbReference>
<dbReference type="AlphaFoldDB" id="A0A143BHU7"/>
<keyword evidence="4" id="KW-1185">Reference proteome</keyword>
<sequence>MSFLWISALVTLAVAVTACGPTKGMPRGWPDLVLASDSLCPNVAGRYFASYDPITVLMAKHRDTEDSMEEPLAYFELSGAADSGLTVTSVFRDSVKQTGRLQKGSEWSGDYFCGDGWLRFGDSRAPSLWDAEVRTDDFYPKRHAVRIAPNEDGDLVARLDFTDYAEFTVWCGDGCKGIPLPGTFETRSIWTMTEKFDPDRPPPVARERKRTMAEQVAALEWATAEPSAERQRAQDARMWQEEQLAENGPPDPEKELVRKRAAAALVPGMQLRGVGPTEGGWHLSIEFDHLNQMTEYLLRLQGSGPVTKLSIAPLSRTTTSAGRISDVVFIRYE</sequence>
<evidence type="ECO:0000256" key="2">
    <source>
        <dbReference type="SAM" id="SignalP"/>
    </source>
</evidence>
<feature type="signal peptide" evidence="2">
    <location>
        <begin position="1"/>
        <end position="18"/>
    </location>
</feature>
<feature type="compositionally biased region" description="Basic and acidic residues" evidence="1">
    <location>
        <begin position="227"/>
        <end position="240"/>
    </location>
</feature>
<keyword evidence="2" id="KW-0732">Signal</keyword>
<dbReference type="EMBL" id="CP011454">
    <property type="protein sequence ID" value="AMW04616.1"/>
    <property type="molecule type" value="Genomic_DNA"/>
</dbReference>
<name>A0A143BHU7_9BACT</name>
<feature type="region of interest" description="Disordered" evidence="1">
    <location>
        <begin position="222"/>
        <end position="254"/>
    </location>
</feature>
<protein>
    <submittedName>
        <fullName evidence="3">Uncharacterized protein</fullName>
    </submittedName>
</protein>